<comment type="cofactor">
    <cofactor evidence="4">
        <name>Zn(2+)</name>
        <dbReference type="ChEBI" id="CHEBI:29105"/>
    </cofactor>
    <text evidence="4">Binds 1 zinc ion.</text>
</comment>
<comment type="caution">
    <text evidence="6">The sequence shown here is derived from an EMBL/GenBank/DDBJ whole genome shotgun (WGS) entry which is preliminary data.</text>
</comment>
<evidence type="ECO:0000259" key="5">
    <source>
        <dbReference type="SMART" id="SM00731"/>
    </source>
</evidence>
<keyword evidence="3 4" id="KW-0862">Zinc</keyword>
<accession>A0ABV6DKR1</accession>
<name>A0ABV6DKR1_9BACL</name>
<dbReference type="RefSeq" id="WP_377470509.1">
    <property type="nucleotide sequence ID" value="NZ_JBHLWN010000048.1"/>
</dbReference>
<protein>
    <recommendedName>
        <fullName evidence="4">Protein SprT-like</fullName>
    </recommendedName>
</protein>
<feature type="active site" evidence="4">
    <location>
        <position position="68"/>
    </location>
</feature>
<dbReference type="Proteomes" id="UP001589776">
    <property type="component" value="Unassembled WGS sequence"/>
</dbReference>
<evidence type="ECO:0000313" key="7">
    <source>
        <dbReference type="Proteomes" id="UP001589776"/>
    </source>
</evidence>
<dbReference type="HAMAP" id="MF_00745">
    <property type="entry name" value="SprT_like"/>
    <property type="match status" value="1"/>
</dbReference>
<organism evidence="6 7">
    <name type="scientific">Paenibacillus chartarius</name>
    <dbReference type="NCBI Taxonomy" id="747481"/>
    <lineage>
        <taxon>Bacteria</taxon>
        <taxon>Bacillati</taxon>
        <taxon>Bacillota</taxon>
        <taxon>Bacilli</taxon>
        <taxon>Bacillales</taxon>
        <taxon>Paenibacillaceae</taxon>
        <taxon>Paenibacillus</taxon>
    </lineage>
</organism>
<gene>
    <name evidence="6" type="ORF">ACFFK0_12325</name>
</gene>
<proteinExistence type="inferred from homology"/>
<comment type="subcellular location">
    <subcellularLocation>
        <location evidence="4">Cytoplasm</location>
    </subcellularLocation>
</comment>
<dbReference type="EMBL" id="JBHLWN010000048">
    <property type="protein sequence ID" value="MFC0213225.1"/>
    <property type="molecule type" value="Genomic_DNA"/>
</dbReference>
<evidence type="ECO:0000256" key="2">
    <source>
        <dbReference type="ARBA" id="ARBA00022723"/>
    </source>
</evidence>
<dbReference type="NCBIfam" id="NF003339">
    <property type="entry name" value="PRK04351.1"/>
    <property type="match status" value="1"/>
</dbReference>
<keyword evidence="7" id="KW-1185">Reference proteome</keyword>
<evidence type="ECO:0000256" key="1">
    <source>
        <dbReference type="ARBA" id="ARBA00022490"/>
    </source>
</evidence>
<evidence type="ECO:0000256" key="4">
    <source>
        <dbReference type="HAMAP-Rule" id="MF_00745"/>
    </source>
</evidence>
<evidence type="ECO:0000256" key="3">
    <source>
        <dbReference type="ARBA" id="ARBA00022833"/>
    </source>
</evidence>
<keyword evidence="2 4" id="KW-0479">Metal-binding</keyword>
<reference evidence="6 7" key="1">
    <citation type="submission" date="2024-09" db="EMBL/GenBank/DDBJ databases">
        <authorList>
            <person name="Sun Q."/>
            <person name="Mori K."/>
        </authorList>
    </citation>
    <scope>NUCLEOTIDE SEQUENCE [LARGE SCALE GENOMIC DNA]</scope>
    <source>
        <strain evidence="6 7">CCM 7759</strain>
    </source>
</reference>
<feature type="binding site" evidence="4">
    <location>
        <position position="71"/>
    </location>
    <ligand>
        <name>Zn(2+)</name>
        <dbReference type="ChEBI" id="CHEBI:29105"/>
    </ligand>
</feature>
<dbReference type="SMART" id="SM00731">
    <property type="entry name" value="SprT"/>
    <property type="match status" value="1"/>
</dbReference>
<feature type="binding site" evidence="4">
    <location>
        <position position="67"/>
    </location>
    <ligand>
        <name>Zn(2+)</name>
        <dbReference type="ChEBI" id="CHEBI:29105"/>
    </ligand>
</feature>
<sequence>MDDQQLQDWVERVSLSSFGLPFRHKARFNRRLRTTGGRYFTGSHDIEISPAQLETFGPEEVEKIIKHELCHYHLHILKRGYRHRDADFKQLLQQVGGSRYCQSIPHADGRGPRRLPYRYKLVCTRCGTEYMRKKKLDVRKYSCGKCRGRLQTYTLDLTAKTE</sequence>
<dbReference type="Pfam" id="PF10263">
    <property type="entry name" value="SprT-like"/>
    <property type="match status" value="1"/>
</dbReference>
<comment type="similarity">
    <text evidence="4">Belongs to the SprT family.</text>
</comment>
<feature type="domain" description="SprT-like" evidence="5">
    <location>
        <begin position="4"/>
        <end position="153"/>
    </location>
</feature>
<dbReference type="InterPro" id="IPR006640">
    <property type="entry name" value="SprT-like_domain"/>
</dbReference>
<keyword evidence="1 4" id="KW-0963">Cytoplasm</keyword>
<dbReference type="InterPro" id="IPR023524">
    <property type="entry name" value="Uncharacterised_SprT-like"/>
</dbReference>
<evidence type="ECO:0000313" key="6">
    <source>
        <dbReference type="EMBL" id="MFC0213225.1"/>
    </source>
</evidence>